<dbReference type="PANTHER" id="PTHR43046:SF14">
    <property type="entry name" value="MUTT_NUDIX FAMILY PROTEIN"/>
    <property type="match status" value="1"/>
</dbReference>
<evidence type="ECO:0000313" key="6">
    <source>
        <dbReference type="EMBL" id="MFC5748886.1"/>
    </source>
</evidence>
<comment type="caution">
    <text evidence="6">The sequence shown here is derived from an EMBL/GenBank/DDBJ whole genome shotgun (WGS) entry which is preliminary data.</text>
</comment>
<dbReference type="Pfam" id="PF00293">
    <property type="entry name" value="NUDIX"/>
    <property type="match status" value="1"/>
</dbReference>
<dbReference type="InterPro" id="IPR015797">
    <property type="entry name" value="NUDIX_hydrolase-like_dom_sf"/>
</dbReference>
<dbReference type="Proteomes" id="UP001596074">
    <property type="component" value="Unassembled WGS sequence"/>
</dbReference>
<dbReference type="PANTHER" id="PTHR43046">
    <property type="entry name" value="GDP-MANNOSE MANNOSYL HYDROLASE"/>
    <property type="match status" value="1"/>
</dbReference>
<evidence type="ECO:0000256" key="1">
    <source>
        <dbReference type="ARBA" id="ARBA00001946"/>
    </source>
</evidence>
<keyword evidence="7" id="KW-1185">Reference proteome</keyword>
<accession>A0ABW1A154</accession>
<dbReference type="EMBL" id="JBHSON010000037">
    <property type="protein sequence ID" value="MFC5748886.1"/>
    <property type="molecule type" value="Genomic_DNA"/>
</dbReference>
<gene>
    <name evidence="6" type="ORF">ACFPZN_24995</name>
</gene>
<protein>
    <submittedName>
        <fullName evidence="6">NUDIX hydrolase</fullName>
    </submittedName>
</protein>
<comment type="similarity">
    <text evidence="2 4">Belongs to the Nudix hydrolase family.</text>
</comment>
<dbReference type="Gene3D" id="3.90.79.10">
    <property type="entry name" value="Nucleoside Triphosphate Pyrophosphohydrolase"/>
    <property type="match status" value="1"/>
</dbReference>
<proteinExistence type="inferred from homology"/>
<evidence type="ECO:0000259" key="5">
    <source>
        <dbReference type="PROSITE" id="PS51462"/>
    </source>
</evidence>
<dbReference type="PROSITE" id="PS51462">
    <property type="entry name" value="NUDIX"/>
    <property type="match status" value="1"/>
</dbReference>
<dbReference type="InterPro" id="IPR020476">
    <property type="entry name" value="Nudix_hydrolase"/>
</dbReference>
<evidence type="ECO:0000256" key="2">
    <source>
        <dbReference type="ARBA" id="ARBA00005582"/>
    </source>
</evidence>
<evidence type="ECO:0000313" key="7">
    <source>
        <dbReference type="Proteomes" id="UP001596074"/>
    </source>
</evidence>
<evidence type="ECO:0000256" key="4">
    <source>
        <dbReference type="RuleBase" id="RU003476"/>
    </source>
</evidence>
<reference evidence="7" key="1">
    <citation type="journal article" date="2019" name="Int. J. Syst. Evol. Microbiol.">
        <title>The Global Catalogue of Microorganisms (GCM) 10K type strain sequencing project: providing services to taxonomists for standard genome sequencing and annotation.</title>
        <authorList>
            <consortium name="The Broad Institute Genomics Platform"/>
            <consortium name="The Broad Institute Genome Sequencing Center for Infectious Disease"/>
            <person name="Wu L."/>
            <person name="Ma J."/>
        </authorList>
    </citation>
    <scope>NUCLEOTIDE SEQUENCE [LARGE SCALE GENOMIC DNA]</scope>
    <source>
        <strain evidence="7">KCTC 42087</strain>
    </source>
</reference>
<dbReference type="SUPFAM" id="SSF55811">
    <property type="entry name" value="Nudix"/>
    <property type="match status" value="1"/>
</dbReference>
<dbReference type="RefSeq" id="WP_378284581.1">
    <property type="nucleotide sequence ID" value="NZ_JBHSON010000037.1"/>
</dbReference>
<organism evidence="6 7">
    <name type="scientific">Actinomadura rugatobispora</name>
    <dbReference type="NCBI Taxonomy" id="1994"/>
    <lineage>
        <taxon>Bacteria</taxon>
        <taxon>Bacillati</taxon>
        <taxon>Actinomycetota</taxon>
        <taxon>Actinomycetes</taxon>
        <taxon>Streptosporangiales</taxon>
        <taxon>Thermomonosporaceae</taxon>
        <taxon>Actinomadura</taxon>
    </lineage>
</organism>
<dbReference type="GO" id="GO:0016787">
    <property type="term" value="F:hydrolase activity"/>
    <property type="evidence" value="ECO:0007669"/>
    <property type="project" value="UniProtKB-KW"/>
</dbReference>
<feature type="domain" description="Nudix hydrolase" evidence="5">
    <location>
        <begin position="11"/>
        <end position="150"/>
    </location>
</feature>
<dbReference type="PRINTS" id="PR00502">
    <property type="entry name" value="NUDIXFAMILY"/>
</dbReference>
<comment type="cofactor">
    <cofactor evidence="1">
        <name>Mg(2+)</name>
        <dbReference type="ChEBI" id="CHEBI:18420"/>
    </cofactor>
</comment>
<dbReference type="CDD" id="cd04685">
    <property type="entry name" value="NUDIX_Hydrolase"/>
    <property type="match status" value="1"/>
</dbReference>
<keyword evidence="3 4" id="KW-0378">Hydrolase</keyword>
<dbReference type="InterPro" id="IPR000086">
    <property type="entry name" value="NUDIX_hydrolase_dom"/>
</dbReference>
<dbReference type="InterPro" id="IPR020084">
    <property type="entry name" value="NUDIX_hydrolase_CS"/>
</dbReference>
<evidence type="ECO:0000256" key="3">
    <source>
        <dbReference type="ARBA" id="ARBA00022801"/>
    </source>
</evidence>
<dbReference type="PROSITE" id="PS00893">
    <property type="entry name" value="NUDIX_BOX"/>
    <property type="match status" value="1"/>
</dbReference>
<name>A0ABW1A154_9ACTN</name>
<sequence>MVAEEAAAAPEGREAVRVVCLDGRGRVLLMRWQDTLTGNRFWEPPGGGVEPGESPLQAARRELYEETGLPPEAVRDVSVPVRRDTVWLGTRYVKTEPFFLARFDGVPEAAPAAFTPEEDETFLELRWFAQEELAGLAASGVLEPPELPAVVSSLLAR</sequence>